<accession>A0AA36CGT3</accession>
<evidence type="ECO:0000313" key="1">
    <source>
        <dbReference type="EMBL" id="CAJ0568747.1"/>
    </source>
</evidence>
<sequence length="139" mass="16591">MGRKERVPRRSQPKSPLPFLSFRYELQQAVYGHLGFWEKHRLRATTKQLACNVSGIADNPYWPVSKYVDDILISVKPAFLQILCETRCGELQIRWMDFGVQAYIEFYHDTYRTWNRDIGPNRDHGRRELRYADRSARRL</sequence>
<dbReference type="Proteomes" id="UP001177023">
    <property type="component" value="Unassembled WGS sequence"/>
</dbReference>
<dbReference type="EMBL" id="CATQJA010001814">
    <property type="protein sequence ID" value="CAJ0568747.1"/>
    <property type="molecule type" value="Genomic_DNA"/>
</dbReference>
<organism evidence="1 2">
    <name type="scientific">Mesorhabditis spiculigera</name>
    <dbReference type="NCBI Taxonomy" id="96644"/>
    <lineage>
        <taxon>Eukaryota</taxon>
        <taxon>Metazoa</taxon>
        <taxon>Ecdysozoa</taxon>
        <taxon>Nematoda</taxon>
        <taxon>Chromadorea</taxon>
        <taxon>Rhabditida</taxon>
        <taxon>Rhabditina</taxon>
        <taxon>Rhabditomorpha</taxon>
        <taxon>Rhabditoidea</taxon>
        <taxon>Rhabditidae</taxon>
        <taxon>Mesorhabditinae</taxon>
        <taxon>Mesorhabditis</taxon>
    </lineage>
</organism>
<gene>
    <name evidence="1" type="ORF">MSPICULIGERA_LOCUS7261</name>
</gene>
<keyword evidence="2" id="KW-1185">Reference proteome</keyword>
<comment type="caution">
    <text evidence="1">The sequence shown here is derived from an EMBL/GenBank/DDBJ whole genome shotgun (WGS) entry which is preliminary data.</text>
</comment>
<protein>
    <submittedName>
        <fullName evidence="1">Uncharacterized protein</fullName>
    </submittedName>
</protein>
<name>A0AA36CGT3_9BILA</name>
<proteinExistence type="predicted"/>
<evidence type="ECO:0000313" key="2">
    <source>
        <dbReference type="Proteomes" id="UP001177023"/>
    </source>
</evidence>
<feature type="non-terminal residue" evidence="1">
    <location>
        <position position="1"/>
    </location>
</feature>
<dbReference type="AlphaFoldDB" id="A0AA36CGT3"/>
<reference evidence="1" key="1">
    <citation type="submission" date="2023-06" db="EMBL/GenBank/DDBJ databases">
        <authorList>
            <person name="Delattre M."/>
        </authorList>
    </citation>
    <scope>NUCLEOTIDE SEQUENCE</scope>
    <source>
        <strain evidence="1">AF72</strain>
    </source>
</reference>